<dbReference type="InterPro" id="IPR002110">
    <property type="entry name" value="Ankyrin_rpt"/>
</dbReference>
<feature type="compositionally biased region" description="Polar residues" evidence="4">
    <location>
        <begin position="63"/>
        <end position="76"/>
    </location>
</feature>
<dbReference type="Gene3D" id="1.25.40.20">
    <property type="entry name" value="Ankyrin repeat-containing domain"/>
    <property type="match status" value="1"/>
</dbReference>
<dbReference type="Proteomes" id="UP001590950">
    <property type="component" value="Unassembled WGS sequence"/>
</dbReference>
<protein>
    <submittedName>
        <fullName evidence="5">Uncharacterized protein</fullName>
    </submittedName>
</protein>
<keyword evidence="6" id="KW-1185">Reference proteome</keyword>
<dbReference type="InterPro" id="IPR036770">
    <property type="entry name" value="Ankyrin_rpt-contain_sf"/>
</dbReference>
<reference evidence="5 6" key="1">
    <citation type="submission" date="2024-09" db="EMBL/GenBank/DDBJ databases">
        <title>Rethinking Asexuality: The Enigmatic Case of Functional Sexual Genes in Lepraria (Stereocaulaceae).</title>
        <authorList>
            <person name="Doellman M."/>
            <person name="Sun Y."/>
            <person name="Barcenas-Pena A."/>
            <person name="Lumbsch H.T."/>
            <person name="Grewe F."/>
        </authorList>
    </citation>
    <scope>NUCLEOTIDE SEQUENCE [LARGE SCALE GENOMIC DNA]</scope>
    <source>
        <strain evidence="5 6">Mercado 3170</strain>
    </source>
</reference>
<sequence>MPSCCCGPRADDAASIQASLAPYMPQSQEASRPLSPAPSYHTIELGRNENVNEEQAVVPAQASRGSQSRPRSSTGRVLSKERDEVRITMLMAGIWYQKTALAILSVLSGAQVNAQCETGIAPIHCAALKGNITMIKILLMRAANIEIEEEHGLTPLDMAVMQGHTKAMKLLISRSQHRSPGGKESDPIVAQSLRRKLLAADLIETMSRKGMRSEAGSRKQFVLRWGSSLGR</sequence>
<name>A0ABR4A7V3_9LECA</name>
<proteinExistence type="predicted"/>
<evidence type="ECO:0000256" key="1">
    <source>
        <dbReference type="ARBA" id="ARBA00022737"/>
    </source>
</evidence>
<evidence type="ECO:0000256" key="3">
    <source>
        <dbReference type="PROSITE-ProRule" id="PRU00023"/>
    </source>
</evidence>
<organism evidence="5 6">
    <name type="scientific">Stereocaulon virgatum</name>
    <dbReference type="NCBI Taxonomy" id="373712"/>
    <lineage>
        <taxon>Eukaryota</taxon>
        <taxon>Fungi</taxon>
        <taxon>Dikarya</taxon>
        <taxon>Ascomycota</taxon>
        <taxon>Pezizomycotina</taxon>
        <taxon>Lecanoromycetes</taxon>
        <taxon>OSLEUM clade</taxon>
        <taxon>Lecanoromycetidae</taxon>
        <taxon>Lecanorales</taxon>
        <taxon>Lecanorineae</taxon>
        <taxon>Stereocaulaceae</taxon>
        <taxon>Stereocaulon</taxon>
    </lineage>
</organism>
<feature type="repeat" description="ANK" evidence="3">
    <location>
        <begin position="151"/>
        <end position="175"/>
    </location>
</feature>
<evidence type="ECO:0000256" key="4">
    <source>
        <dbReference type="SAM" id="MobiDB-lite"/>
    </source>
</evidence>
<keyword evidence="2 3" id="KW-0040">ANK repeat</keyword>
<gene>
    <name evidence="5" type="ORF">N7G274_005172</name>
</gene>
<dbReference type="PROSITE" id="PS50297">
    <property type="entry name" value="ANK_REP_REGION"/>
    <property type="match status" value="2"/>
</dbReference>
<keyword evidence="1" id="KW-0677">Repeat</keyword>
<dbReference type="PROSITE" id="PS50088">
    <property type="entry name" value="ANK_REPEAT"/>
    <property type="match status" value="2"/>
</dbReference>
<feature type="repeat" description="ANK" evidence="3">
    <location>
        <begin position="118"/>
        <end position="150"/>
    </location>
</feature>
<dbReference type="InterPro" id="IPR050776">
    <property type="entry name" value="Ank_Repeat/CDKN_Inhibitor"/>
</dbReference>
<dbReference type="Pfam" id="PF12796">
    <property type="entry name" value="Ank_2"/>
    <property type="match status" value="1"/>
</dbReference>
<dbReference type="PANTHER" id="PTHR24201">
    <property type="entry name" value="ANK_REP_REGION DOMAIN-CONTAINING PROTEIN"/>
    <property type="match status" value="1"/>
</dbReference>
<dbReference type="EMBL" id="JBEFKJ010000015">
    <property type="protein sequence ID" value="KAL2041984.1"/>
    <property type="molecule type" value="Genomic_DNA"/>
</dbReference>
<evidence type="ECO:0000313" key="6">
    <source>
        <dbReference type="Proteomes" id="UP001590950"/>
    </source>
</evidence>
<evidence type="ECO:0000313" key="5">
    <source>
        <dbReference type="EMBL" id="KAL2041984.1"/>
    </source>
</evidence>
<dbReference type="SUPFAM" id="SSF48403">
    <property type="entry name" value="Ankyrin repeat"/>
    <property type="match status" value="1"/>
</dbReference>
<feature type="region of interest" description="Disordered" evidence="4">
    <location>
        <begin position="57"/>
        <end position="79"/>
    </location>
</feature>
<accession>A0ABR4A7V3</accession>
<comment type="caution">
    <text evidence="5">The sequence shown here is derived from an EMBL/GenBank/DDBJ whole genome shotgun (WGS) entry which is preliminary data.</text>
</comment>
<dbReference type="SMART" id="SM00248">
    <property type="entry name" value="ANK"/>
    <property type="match status" value="2"/>
</dbReference>
<evidence type="ECO:0000256" key="2">
    <source>
        <dbReference type="ARBA" id="ARBA00023043"/>
    </source>
</evidence>